<evidence type="ECO:0000313" key="5">
    <source>
        <dbReference type="EMBL" id="BBY38146.1"/>
    </source>
</evidence>
<dbReference type="EMBL" id="MVHW01000017">
    <property type="protein sequence ID" value="ORB04923.1"/>
    <property type="molecule type" value="Genomic_DNA"/>
</dbReference>
<evidence type="ECO:0000256" key="2">
    <source>
        <dbReference type="ARBA" id="ARBA00022679"/>
    </source>
</evidence>
<dbReference type="RefSeq" id="WP_083095993.1">
    <property type="nucleotide sequence ID" value="NZ_AP022590.1"/>
</dbReference>
<evidence type="ECO:0000259" key="4">
    <source>
        <dbReference type="Pfam" id="PF13336"/>
    </source>
</evidence>
<feature type="domain" description="Acetyl-CoA hydrolase/transferase N-terminal" evidence="3">
    <location>
        <begin position="67"/>
        <end position="161"/>
    </location>
</feature>
<reference evidence="5 8" key="2">
    <citation type="journal article" date="2019" name="Emerg. Microbes Infect.">
        <title>Comprehensive subspecies identification of 175 nontuberculous mycobacteria species based on 7547 genomic profiles.</title>
        <authorList>
            <person name="Matsumoto Y."/>
            <person name="Kinjo T."/>
            <person name="Motooka D."/>
            <person name="Nabeya D."/>
            <person name="Jung N."/>
            <person name="Uechi K."/>
            <person name="Horii T."/>
            <person name="Iida T."/>
            <person name="Fujita J."/>
            <person name="Nakamura S."/>
        </authorList>
    </citation>
    <scope>NUCLEOTIDE SEQUENCE [LARGE SCALE GENOMIC DNA]</scope>
    <source>
        <strain evidence="5 8">JCM 18113</strain>
    </source>
</reference>
<dbReference type="PANTHER" id="PTHR21432">
    <property type="entry name" value="ACETYL-COA HYDROLASE-RELATED"/>
    <property type="match status" value="1"/>
</dbReference>
<dbReference type="InterPro" id="IPR037171">
    <property type="entry name" value="NagB/RpiA_transferase-like"/>
</dbReference>
<reference evidence="6 7" key="1">
    <citation type="submission" date="2017-02" db="EMBL/GenBank/DDBJ databases">
        <title>The new phylogeny of genus Mycobacterium.</title>
        <authorList>
            <person name="Tortoli E."/>
            <person name="Trovato A."/>
            <person name="Cirillo D.M."/>
        </authorList>
    </citation>
    <scope>NUCLEOTIDE SEQUENCE [LARGE SCALE GENOMIC DNA]</scope>
    <source>
        <strain evidence="6 7">DSM 45255</strain>
    </source>
</reference>
<dbReference type="Proteomes" id="UP000465812">
    <property type="component" value="Chromosome"/>
</dbReference>
<name>A0A1X0FT32_MYCNT</name>
<evidence type="ECO:0000313" key="8">
    <source>
        <dbReference type="Proteomes" id="UP000465812"/>
    </source>
</evidence>
<keyword evidence="2" id="KW-0808">Transferase</keyword>
<sequence>MTSLADALGRIPKGGRIIAGVCCGGPTSLLRGVAERSSGSGWSLCTGLLLDDGGVYEAAGSGDLRLMTWHVAAAGRGLVENGLIDYLPVRASQLEKCIATWDLDAALVRVTPPDADGWCSVGPSAGFAHTAIKTAKLCIAEVDEALPRTFGQSRVHLSALDVMVPSTTPTPSYGSPEPDAVNRAIARHVLSLLPERPVLQLGIGGVTEALVAALGEEGVDRLRFVGMGTDAMVDLSERGLLDQPCGRGQAIESPDLVGTQRLMRFAHENPAVGIYPSSVAHSPQRLARHERLVSVNTAVEIDLSGQVNSEVVAGRQIAGIGGAIDFVEAATHSLTGLRIIALPSTALDGQRSRIVPNLEASVTIPRGMVDVVVTEHGVAQLEGKTIRQRAEALIDVAAPQYRQMLGDALGQAVVT</sequence>
<dbReference type="GO" id="GO:0008775">
    <property type="term" value="F:acetate CoA-transferase activity"/>
    <property type="evidence" value="ECO:0007669"/>
    <property type="project" value="InterPro"/>
</dbReference>
<comment type="similarity">
    <text evidence="1">Belongs to the acetyl-CoA hydrolase/transferase family.</text>
</comment>
<dbReference type="PANTHER" id="PTHR21432:SF20">
    <property type="entry name" value="ACETYL-COA HYDROLASE"/>
    <property type="match status" value="1"/>
</dbReference>
<dbReference type="Proteomes" id="UP000192760">
    <property type="component" value="Unassembled WGS sequence"/>
</dbReference>
<accession>A0A1X0FT32</accession>
<feature type="domain" description="Acetyl-CoA hydrolase/transferase C-terminal" evidence="4">
    <location>
        <begin position="258"/>
        <end position="407"/>
    </location>
</feature>
<keyword evidence="8" id="KW-1185">Reference proteome</keyword>
<dbReference type="InterPro" id="IPR026888">
    <property type="entry name" value="AcetylCoA_hyd_C"/>
</dbReference>
<dbReference type="SUPFAM" id="SSF100950">
    <property type="entry name" value="NagB/RpiA/CoA transferase-like"/>
    <property type="match status" value="2"/>
</dbReference>
<dbReference type="InterPro" id="IPR003702">
    <property type="entry name" value="ActCoA_hydro_N"/>
</dbReference>
<dbReference type="STRING" id="560555.BST30_15795"/>
<dbReference type="AlphaFoldDB" id="A0A1X0FT32"/>
<dbReference type="Gene3D" id="3.40.1080.20">
    <property type="entry name" value="Acetyl-CoA hydrolase/transferase C-terminal domain"/>
    <property type="match status" value="1"/>
</dbReference>
<dbReference type="Pfam" id="PF13336">
    <property type="entry name" value="AcetylCoA_hyd_C"/>
    <property type="match status" value="1"/>
</dbReference>
<organism evidence="6 7">
    <name type="scientific">Mycobacterium mantenii</name>
    <dbReference type="NCBI Taxonomy" id="560555"/>
    <lineage>
        <taxon>Bacteria</taxon>
        <taxon>Bacillati</taxon>
        <taxon>Actinomycetota</taxon>
        <taxon>Actinomycetes</taxon>
        <taxon>Mycobacteriales</taxon>
        <taxon>Mycobacteriaceae</taxon>
        <taxon>Mycobacterium</taxon>
        <taxon>Mycobacterium avium complex (MAC)</taxon>
    </lineage>
</organism>
<evidence type="ECO:0000313" key="6">
    <source>
        <dbReference type="EMBL" id="ORB04923.1"/>
    </source>
</evidence>
<proteinExistence type="inferred from homology"/>
<reference evidence="5" key="3">
    <citation type="submission" date="2020-02" db="EMBL/GenBank/DDBJ databases">
        <authorList>
            <person name="Matsumoto Y."/>
            <person name="Kinjo T."/>
            <person name="Motooka D."/>
            <person name="Nabeya D."/>
            <person name="Jung N."/>
            <person name="Uechi K."/>
            <person name="Horii T."/>
            <person name="Iida T."/>
            <person name="Fujita J."/>
            <person name="Nakamura S."/>
        </authorList>
    </citation>
    <scope>NUCLEOTIDE SEQUENCE</scope>
    <source>
        <strain evidence="5">JCM 18113</strain>
    </source>
</reference>
<dbReference type="Gene3D" id="3.40.1080.10">
    <property type="entry name" value="Glutaconate Coenzyme A-transferase"/>
    <property type="match status" value="1"/>
</dbReference>
<evidence type="ECO:0000256" key="1">
    <source>
        <dbReference type="ARBA" id="ARBA00009632"/>
    </source>
</evidence>
<evidence type="ECO:0000259" key="3">
    <source>
        <dbReference type="Pfam" id="PF02550"/>
    </source>
</evidence>
<protein>
    <submittedName>
        <fullName evidence="5">4-hydroxybutyrate CoA-transferase</fullName>
    </submittedName>
</protein>
<evidence type="ECO:0000313" key="7">
    <source>
        <dbReference type="Proteomes" id="UP000192760"/>
    </source>
</evidence>
<gene>
    <name evidence="6" type="ORF">BST30_15795</name>
    <name evidence="5" type="ORF">MMAN_22800</name>
</gene>
<dbReference type="GO" id="GO:0006083">
    <property type="term" value="P:acetate metabolic process"/>
    <property type="evidence" value="ECO:0007669"/>
    <property type="project" value="InterPro"/>
</dbReference>
<dbReference type="EMBL" id="AP022590">
    <property type="protein sequence ID" value="BBY38146.1"/>
    <property type="molecule type" value="Genomic_DNA"/>
</dbReference>
<dbReference type="Pfam" id="PF02550">
    <property type="entry name" value="AcetylCoA_hydro"/>
    <property type="match status" value="1"/>
</dbReference>
<dbReference type="InterPro" id="IPR038460">
    <property type="entry name" value="AcetylCoA_hyd_C_sf"/>
</dbReference>
<dbReference type="Gene3D" id="3.30.750.70">
    <property type="entry name" value="4-hydroxybutyrate coenzyme like domains"/>
    <property type="match status" value="1"/>
</dbReference>
<dbReference type="InterPro" id="IPR046433">
    <property type="entry name" value="ActCoA_hydro"/>
</dbReference>